<evidence type="ECO:0000313" key="2">
    <source>
        <dbReference type="Proteomes" id="UP000596660"/>
    </source>
</evidence>
<name>A0A803N6Q7_CHEQI</name>
<accession>A0A803N6Q7</accession>
<dbReference type="AlphaFoldDB" id="A0A803N6Q7"/>
<protein>
    <submittedName>
        <fullName evidence="1">Uncharacterized protein</fullName>
    </submittedName>
</protein>
<proteinExistence type="predicted"/>
<reference evidence="1" key="1">
    <citation type="journal article" date="2017" name="Nature">
        <title>The genome of Chenopodium quinoa.</title>
        <authorList>
            <person name="Jarvis D.E."/>
            <person name="Ho Y.S."/>
            <person name="Lightfoot D.J."/>
            <person name="Schmoeckel S.M."/>
            <person name="Li B."/>
            <person name="Borm T.J.A."/>
            <person name="Ohyanagi H."/>
            <person name="Mineta K."/>
            <person name="Michell C.T."/>
            <person name="Saber N."/>
            <person name="Kharbatia N.M."/>
            <person name="Rupper R.R."/>
            <person name="Sharp A.R."/>
            <person name="Dally N."/>
            <person name="Boughton B.A."/>
            <person name="Woo Y.H."/>
            <person name="Gao G."/>
            <person name="Schijlen E.G.W.M."/>
            <person name="Guo X."/>
            <person name="Momin A.A."/>
            <person name="Negrao S."/>
            <person name="Al-Babili S."/>
            <person name="Gehring C."/>
            <person name="Roessner U."/>
            <person name="Jung C."/>
            <person name="Murphy K."/>
            <person name="Arold S.T."/>
            <person name="Gojobori T."/>
            <person name="van der Linden C.G."/>
            <person name="van Loo E.N."/>
            <person name="Jellen E.N."/>
            <person name="Maughan P.J."/>
            <person name="Tester M."/>
        </authorList>
    </citation>
    <scope>NUCLEOTIDE SEQUENCE [LARGE SCALE GENOMIC DNA]</scope>
    <source>
        <strain evidence="1">cv. PI 614886</strain>
    </source>
</reference>
<keyword evidence="2" id="KW-1185">Reference proteome</keyword>
<evidence type="ECO:0000313" key="1">
    <source>
        <dbReference type="EnsemblPlants" id="AUR62041415-RA:cds"/>
    </source>
</evidence>
<dbReference type="EnsemblPlants" id="AUR62041415-RA">
    <property type="protein sequence ID" value="AUR62041415-RA:cds"/>
    <property type="gene ID" value="AUR62041415"/>
</dbReference>
<reference evidence="1" key="2">
    <citation type="submission" date="2021-03" db="UniProtKB">
        <authorList>
            <consortium name="EnsemblPlants"/>
        </authorList>
    </citation>
    <scope>IDENTIFICATION</scope>
</reference>
<organism evidence="1 2">
    <name type="scientific">Chenopodium quinoa</name>
    <name type="common">Quinoa</name>
    <dbReference type="NCBI Taxonomy" id="63459"/>
    <lineage>
        <taxon>Eukaryota</taxon>
        <taxon>Viridiplantae</taxon>
        <taxon>Streptophyta</taxon>
        <taxon>Embryophyta</taxon>
        <taxon>Tracheophyta</taxon>
        <taxon>Spermatophyta</taxon>
        <taxon>Magnoliopsida</taxon>
        <taxon>eudicotyledons</taxon>
        <taxon>Gunneridae</taxon>
        <taxon>Pentapetalae</taxon>
        <taxon>Caryophyllales</taxon>
        <taxon>Chenopodiaceae</taxon>
        <taxon>Chenopodioideae</taxon>
        <taxon>Atripliceae</taxon>
        <taxon>Chenopodium</taxon>
    </lineage>
</organism>
<sequence>MAVGEDEGAEIKSGGSLKVCIGEIKKDKGNDYIRLYVHKNGQKFIAGMLSLERIPQVTLDLIFEDEFDLSHDLKQGKDDLEELVPIEALNNGKPEANDLKPSRSKPNAGLKFEKAEGIIALKKKEWRKERMEKKGEKRWRRGNELRKVEAIRVLFF</sequence>
<dbReference type="Proteomes" id="UP000596660">
    <property type="component" value="Unplaced"/>
</dbReference>
<dbReference type="Gramene" id="AUR62041415-RA">
    <property type="protein sequence ID" value="AUR62041415-RA:cds"/>
    <property type="gene ID" value="AUR62041415"/>
</dbReference>